<dbReference type="Proteomes" id="UP001597483">
    <property type="component" value="Unassembled WGS sequence"/>
</dbReference>
<organism evidence="1 2">
    <name type="scientific">Amycolatopsis silviterrae</name>
    <dbReference type="NCBI Taxonomy" id="1656914"/>
    <lineage>
        <taxon>Bacteria</taxon>
        <taxon>Bacillati</taxon>
        <taxon>Actinomycetota</taxon>
        <taxon>Actinomycetes</taxon>
        <taxon>Pseudonocardiales</taxon>
        <taxon>Pseudonocardiaceae</taxon>
        <taxon>Amycolatopsis</taxon>
    </lineage>
</organism>
<proteinExistence type="predicted"/>
<accession>A0ABW5GZ16</accession>
<evidence type="ECO:0000313" key="1">
    <source>
        <dbReference type="EMBL" id="MFD2466227.1"/>
    </source>
</evidence>
<evidence type="ECO:0000313" key="2">
    <source>
        <dbReference type="Proteomes" id="UP001597483"/>
    </source>
</evidence>
<dbReference type="RefSeq" id="WP_378299955.1">
    <property type="nucleotide sequence ID" value="NZ_JBHUKS010000003.1"/>
</dbReference>
<name>A0ABW5GZ16_9PSEU</name>
<keyword evidence="2" id="KW-1185">Reference proteome</keyword>
<protein>
    <submittedName>
        <fullName evidence="1">Uncharacterized protein</fullName>
    </submittedName>
</protein>
<reference evidence="2" key="1">
    <citation type="journal article" date="2019" name="Int. J. Syst. Evol. Microbiol.">
        <title>The Global Catalogue of Microorganisms (GCM) 10K type strain sequencing project: providing services to taxonomists for standard genome sequencing and annotation.</title>
        <authorList>
            <consortium name="The Broad Institute Genomics Platform"/>
            <consortium name="The Broad Institute Genome Sequencing Center for Infectious Disease"/>
            <person name="Wu L."/>
            <person name="Ma J."/>
        </authorList>
    </citation>
    <scope>NUCLEOTIDE SEQUENCE [LARGE SCALE GENOMIC DNA]</scope>
    <source>
        <strain evidence="2">CGMCC 4.7641</strain>
    </source>
</reference>
<sequence length="128" mass="14077">MGSIIVADAVHERIELLAAAWRTTEGDVVKRLLEEFARASRQASGGPRLDGNVDVHVIYAGQRVEGVYDRDTMRIDITTGVLVGKSFNRPSSAAIAVVEAYKPGINPNRNGWDFWVVTETGKPLRSIR</sequence>
<comment type="caution">
    <text evidence="1">The sequence shown here is derived from an EMBL/GenBank/DDBJ whole genome shotgun (WGS) entry which is preliminary data.</text>
</comment>
<gene>
    <name evidence="1" type="ORF">ACFSVL_02410</name>
</gene>
<dbReference type="EMBL" id="JBHUKS010000003">
    <property type="protein sequence ID" value="MFD2466227.1"/>
    <property type="molecule type" value="Genomic_DNA"/>
</dbReference>